<feature type="compositionally biased region" description="Basic residues" evidence="1">
    <location>
        <begin position="184"/>
        <end position="195"/>
    </location>
</feature>
<evidence type="ECO:0000259" key="2">
    <source>
        <dbReference type="Pfam" id="PF15862"/>
    </source>
</evidence>
<feature type="compositionally biased region" description="Low complexity" evidence="1">
    <location>
        <begin position="261"/>
        <end position="272"/>
    </location>
</feature>
<evidence type="ECO:0000256" key="1">
    <source>
        <dbReference type="SAM" id="MobiDB-lite"/>
    </source>
</evidence>
<feature type="domain" description="Coilin N-terminal" evidence="2">
    <location>
        <begin position="8"/>
        <end position="124"/>
    </location>
</feature>
<organism evidence="3 4">
    <name type="scientific">Drosophila suzukii</name>
    <name type="common">Spotted-wing drosophila fruit fly</name>
    <dbReference type="NCBI Taxonomy" id="28584"/>
    <lineage>
        <taxon>Eukaryota</taxon>
        <taxon>Metazoa</taxon>
        <taxon>Ecdysozoa</taxon>
        <taxon>Arthropoda</taxon>
        <taxon>Hexapoda</taxon>
        <taxon>Insecta</taxon>
        <taxon>Pterygota</taxon>
        <taxon>Neoptera</taxon>
        <taxon>Endopterygota</taxon>
        <taxon>Diptera</taxon>
        <taxon>Brachycera</taxon>
        <taxon>Muscomorpha</taxon>
        <taxon>Ephydroidea</taxon>
        <taxon>Drosophilidae</taxon>
        <taxon>Drosophila</taxon>
        <taxon>Sophophora</taxon>
    </lineage>
</organism>
<accession>A0AB39ZWG4</accession>
<feature type="compositionally biased region" description="Basic and acidic residues" evidence="1">
    <location>
        <begin position="243"/>
        <end position="252"/>
    </location>
</feature>
<dbReference type="GeneID" id="108019710"/>
<dbReference type="RefSeq" id="XP_016943098.3">
    <property type="nucleotide sequence ID" value="XM_017087609.4"/>
</dbReference>
<reference evidence="4" key="1">
    <citation type="submission" date="2025-08" db="UniProtKB">
        <authorList>
            <consortium name="RefSeq"/>
        </authorList>
    </citation>
    <scope>IDENTIFICATION</scope>
</reference>
<protein>
    <submittedName>
        <fullName evidence="4">Coilin</fullName>
    </submittedName>
</protein>
<name>A0AB39ZWG4_DROSZ</name>
<feature type="compositionally biased region" description="Polar residues" evidence="1">
    <location>
        <begin position="219"/>
        <end position="228"/>
    </location>
</feature>
<dbReference type="InterPro" id="IPR031722">
    <property type="entry name" value="Coilin_N"/>
</dbReference>
<feature type="compositionally biased region" description="Basic and acidic residues" evidence="1">
    <location>
        <begin position="288"/>
        <end position="299"/>
    </location>
</feature>
<keyword evidence="3" id="KW-1185">Reference proteome</keyword>
<proteinExistence type="predicted"/>
<dbReference type="Pfam" id="PF15862">
    <property type="entry name" value="Coilin_N"/>
    <property type="match status" value="1"/>
</dbReference>
<gene>
    <name evidence="4" type="primary">coil</name>
</gene>
<feature type="region of interest" description="Disordered" evidence="1">
    <location>
        <begin position="87"/>
        <end position="318"/>
    </location>
</feature>
<feature type="region of interest" description="Disordered" evidence="1">
    <location>
        <begin position="501"/>
        <end position="543"/>
    </location>
</feature>
<feature type="compositionally biased region" description="Basic and acidic residues" evidence="1">
    <location>
        <begin position="140"/>
        <end position="157"/>
    </location>
</feature>
<feature type="compositionally biased region" description="Basic residues" evidence="1">
    <location>
        <begin position="233"/>
        <end position="242"/>
    </location>
</feature>
<sequence>MHHSSMKVDLSNFFKDERRQSLVFIDATWQNIKDVQDHIQNLFSLKDISLLTTDGCFLPPRESIKVLKAADGLKAFRFANSDQGTFVSPAPVKSTKKRKNRSAEEGVHIDASTPLRPSKRSKNQGDNKWIENSADISLVKAEEKEQDTPRPSVESKRSKNKGQNKKTPESQTILYATEEVVAANKKKRSQNKNHHKAPDAPAETLHLTAALQEDGTPAPASTPSSTLMETKMSKNKSHAKSHKFFEADKPTEMEEGEVEEPAGPGSPESPSETSRLTDLDQNKQSPKKLKDSKNNDRPKHSAISDNTAKLESEASPRPSVTFRCPLLELDSNVPRIFEFPKKKNEVQILENIIIKPNDFNPDAVNGKKSPTLMFESKNLQDDALEKVGFASLHVEAEETLPEETTGEATLPKDATEIETTLPEDAIEAETFLPEDSIEAEIETTLPEDAIEAETFLPEDSIEAETAFAGNLTEVESAFSGNLTEAETAFPSNLTEAEATLPGETSEVDATQPEESTEAESILPDDTTEPDGTLPADTTKDGNVLEDEAEISKIKNEVHSDDIRHSPVRICAESLISDSDDDVMVVDDSNMDVSDLDSDVESVQVPKDRDTLDIIMDLLQSAHPLNNLPTRGDTVLFKLHKIKGNERSGTTEFIAGNCAYVNRRTKVITVETITCPSGIGRVLSQYCAKGLDESSENVGSLSVQFRDMIEAKIVVATID</sequence>
<evidence type="ECO:0000313" key="4">
    <source>
        <dbReference type="RefSeq" id="XP_016943098.3"/>
    </source>
</evidence>
<dbReference type="Proteomes" id="UP001652628">
    <property type="component" value="Chromosome 2R"/>
</dbReference>
<dbReference type="AlphaFoldDB" id="A0AB39ZWG4"/>
<evidence type="ECO:0000313" key="3">
    <source>
        <dbReference type="Proteomes" id="UP001652628"/>
    </source>
</evidence>